<protein>
    <recommendedName>
        <fullName evidence="3">pEK499-p136 HEPN domain-containing protein</fullName>
    </recommendedName>
</protein>
<sequence length="192" mass="22635">MNQENKAKVLNQYINQYLPIIESNLSILRSNSNLRIPYCQFLFSILDYFGFLYNIAHNNLYSTRGTKNMKDFLGSKYFPNEIHKKIRILDFIRNGVMHQIFPKASSLDTKNIDKLFHEDLSIKPFPALNLIKLENVIIKAITLFIEDVKINSEFVDNLHNQLFIEHPYFDDHKNFNKIIQDDFNGNINNLFS</sequence>
<evidence type="ECO:0000313" key="2">
    <source>
        <dbReference type="Proteomes" id="UP001209107"/>
    </source>
</evidence>
<dbReference type="Proteomes" id="UP001209107">
    <property type="component" value="Unassembled WGS sequence"/>
</dbReference>
<keyword evidence="2" id="KW-1185">Reference proteome</keyword>
<proteinExistence type="predicted"/>
<name>A0ABT3JKP5_9FLAO</name>
<accession>A0ABT3JKP5</accession>
<evidence type="ECO:0000313" key="1">
    <source>
        <dbReference type="EMBL" id="MCW4451244.1"/>
    </source>
</evidence>
<dbReference type="RefSeq" id="WP_265143446.1">
    <property type="nucleotide sequence ID" value="NZ_JAPCHZ010000001.1"/>
</dbReference>
<evidence type="ECO:0008006" key="3">
    <source>
        <dbReference type="Google" id="ProtNLM"/>
    </source>
</evidence>
<gene>
    <name evidence="1" type="ORF">OK344_03385</name>
</gene>
<reference evidence="1 2" key="1">
    <citation type="submission" date="2022-10" db="EMBL/GenBank/DDBJ databases">
        <title>Kaistella sp. BT-6-1-3.</title>
        <authorList>
            <person name="Ai J."/>
            <person name="Deng Z."/>
        </authorList>
    </citation>
    <scope>NUCLEOTIDE SEQUENCE [LARGE SCALE GENOMIC DNA]</scope>
    <source>
        <strain evidence="1 2">BT6-1-3</strain>
    </source>
</reference>
<comment type="caution">
    <text evidence="1">The sequence shown here is derived from an EMBL/GenBank/DDBJ whole genome shotgun (WGS) entry which is preliminary data.</text>
</comment>
<organism evidence="1 2">
    <name type="scientific">Kaistella yananensis</name>
    <dbReference type="NCBI Taxonomy" id="2989820"/>
    <lineage>
        <taxon>Bacteria</taxon>
        <taxon>Pseudomonadati</taxon>
        <taxon>Bacteroidota</taxon>
        <taxon>Flavobacteriia</taxon>
        <taxon>Flavobacteriales</taxon>
        <taxon>Weeksellaceae</taxon>
        <taxon>Chryseobacterium group</taxon>
        <taxon>Kaistella</taxon>
    </lineage>
</organism>
<dbReference type="EMBL" id="JAPCHZ010000001">
    <property type="protein sequence ID" value="MCW4451244.1"/>
    <property type="molecule type" value="Genomic_DNA"/>
</dbReference>